<name>A0A5A8DTT0_CAFRO</name>
<dbReference type="EMBL" id="VLTL01000026">
    <property type="protein sequence ID" value="KAA0168793.1"/>
    <property type="molecule type" value="Genomic_DNA"/>
</dbReference>
<dbReference type="EMBL" id="VLTM01000006">
    <property type="protein sequence ID" value="KAA0167207.1"/>
    <property type="molecule type" value="Genomic_DNA"/>
</dbReference>
<reference evidence="4 5" key="1">
    <citation type="submission" date="2019-07" db="EMBL/GenBank/DDBJ databases">
        <title>Genomes of Cafeteria roenbergensis.</title>
        <authorList>
            <person name="Fischer M.G."/>
            <person name="Hackl T."/>
            <person name="Roman M."/>
        </authorList>
    </citation>
    <scope>NUCLEOTIDE SEQUENCE [LARGE SCALE GENOMIC DNA]</scope>
    <source>
        <strain evidence="2 5">Cflag</strain>
        <strain evidence="3 4">RCC970-E3</strain>
    </source>
</reference>
<accession>A0A5A8DTT0</accession>
<dbReference type="Proteomes" id="UP000325113">
    <property type="component" value="Unassembled WGS sequence"/>
</dbReference>
<protein>
    <submittedName>
        <fullName evidence="3">Uncharacterized protein</fullName>
    </submittedName>
</protein>
<evidence type="ECO:0000313" key="5">
    <source>
        <dbReference type="Proteomes" id="UP000325113"/>
    </source>
</evidence>
<evidence type="ECO:0000313" key="3">
    <source>
        <dbReference type="EMBL" id="KAA0168793.1"/>
    </source>
</evidence>
<evidence type="ECO:0000256" key="1">
    <source>
        <dbReference type="SAM" id="SignalP"/>
    </source>
</evidence>
<organism evidence="3 4">
    <name type="scientific">Cafeteria roenbergensis</name>
    <name type="common">Marine flagellate</name>
    <dbReference type="NCBI Taxonomy" id="33653"/>
    <lineage>
        <taxon>Eukaryota</taxon>
        <taxon>Sar</taxon>
        <taxon>Stramenopiles</taxon>
        <taxon>Bigyra</taxon>
        <taxon>Opalozoa</taxon>
        <taxon>Bicosoecida</taxon>
        <taxon>Cafeteriaceae</taxon>
        <taxon>Cafeteria</taxon>
    </lineage>
</organism>
<feature type="signal peptide" evidence="1">
    <location>
        <begin position="1"/>
        <end position="20"/>
    </location>
</feature>
<proteinExistence type="predicted"/>
<evidence type="ECO:0000313" key="2">
    <source>
        <dbReference type="EMBL" id="KAA0167207.1"/>
    </source>
</evidence>
<comment type="caution">
    <text evidence="3">The sequence shown here is derived from an EMBL/GenBank/DDBJ whole genome shotgun (WGS) entry which is preliminary data.</text>
</comment>
<sequence>MRAWPLAAAALVGALTRAAADCTLYQRGELSYCASLEDEFLSDRNYPAERLDSAAMLTAQMICNQDWAAGAFVVGGEYGAGITSSQVCANRGSACQAAARAFACAEAGGNKGFSYYEAQRDPERLDEFELTSYERAPARIADELWRAELGGDCPGTLLEPVASECCKTLMACNATEGVRMGGYTATPSEFCSATLWAEGSTVICNADGSARLLTSGSSNAALAMSSVALAAALVAWAARPR</sequence>
<dbReference type="AlphaFoldDB" id="A0A5A8DTT0"/>
<evidence type="ECO:0000313" key="4">
    <source>
        <dbReference type="Proteomes" id="UP000324907"/>
    </source>
</evidence>
<feature type="chain" id="PRO_5033847372" evidence="1">
    <location>
        <begin position="21"/>
        <end position="241"/>
    </location>
</feature>
<dbReference type="Proteomes" id="UP000324907">
    <property type="component" value="Unassembled WGS sequence"/>
</dbReference>
<gene>
    <name evidence="3" type="ORF">FNF28_02340</name>
    <name evidence="2" type="ORF">FNF31_01093</name>
</gene>
<keyword evidence="1" id="KW-0732">Signal</keyword>